<keyword evidence="4" id="KW-0804">Transcription</keyword>
<dbReference type="InterPro" id="IPR036390">
    <property type="entry name" value="WH_DNA-bd_sf"/>
</dbReference>
<reference evidence="6 7" key="1">
    <citation type="submission" date="2017-04" db="EMBL/GenBank/DDBJ databases">
        <title>High diversity of culturable Acinetobacter species in natural soil and water ecosystems.</title>
        <authorList>
            <person name="Nemec A."/>
            <person name="Radolfova-Krizova L."/>
        </authorList>
    </citation>
    <scope>NUCLEOTIDE SEQUENCE [LARGE SCALE GENOMIC DNA]</scope>
    <source>
        <strain evidence="6 7">ANC 4999</strain>
    </source>
</reference>
<dbReference type="GO" id="GO:0032993">
    <property type="term" value="C:protein-DNA complex"/>
    <property type="evidence" value="ECO:0007669"/>
    <property type="project" value="TreeGrafter"/>
</dbReference>
<dbReference type="OrthoDB" id="5292387at2"/>
<dbReference type="Proteomes" id="UP000242765">
    <property type="component" value="Unassembled WGS sequence"/>
</dbReference>
<dbReference type="FunFam" id="1.10.10.10:FF:000001">
    <property type="entry name" value="LysR family transcriptional regulator"/>
    <property type="match status" value="1"/>
</dbReference>
<keyword evidence="2" id="KW-0805">Transcription regulation</keyword>
<comment type="similarity">
    <text evidence="1">Belongs to the LysR transcriptional regulatory family.</text>
</comment>
<dbReference type="RefSeq" id="WP_086204043.1">
    <property type="nucleotide sequence ID" value="NZ_NEGB01000006.1"/>
</dbReference>
<dbReference type="SUPFAM" id="SSF53850">
    <property type="entry name" value="Periplasmic binding protein-like II"/>
    <property type="match status" value="1"/>
</dbReference>
<dbReference type="PROSITE" id="PS50931">
    <property type="entry name" value="HTH_LYSR"/>
    <property type="match status" value="1"/>
</dbReference>
<protein>
    <submittedName>
        <fullName evidence="6">LysR family transcriptional regulator</fullName>
    </submittedName>
</protein>
<comment type="caution">
    <text evidence="6">The sequence shown here is derived from an EMBL/GenBank/DDBJ whole genome shotgun (WGS) entry which is preliminary data.</text>
</comment>
<dbReference type="PANTHER" id="PTHR30346">
    <property type="entry name" value="TRANSCRIPTIONAL DUAL REGULATOR HCAR-RELATED"/>
    <property type="match status" value="1"/>
</dbReference>
<dbReference type="Gene3D" id="1.10.10.10">
    <property type="entry name" value="Winged helix-like DNA-binding domain superfamily/Winged helix DNA-binding domain"/>
    <property type="match status" value="1"/>
</dbReference>
<feature type="domain" description="HTH lysR-type" evidence="5">
    <location>
        <begin position="2"/>
        <end position="59"/>
    </location>
</feature>
<evidence type="ECO:0000256" key="2">
    <source>
        <dbReference type="ARBA" id="ARBA00023015"/>
    </source>
</evidence>
<proteinExistence type="inferred from homology"/>
<keyword evidence="7" id="KW-1185">Reference proteome</keyword>
<dbReference type="SUPFAM" id="SSF46785">
    <property type="entry name" value="Winged helix' DNA-binding domain"/>
    <property type="match status" value="1"/>
</dbReference>
<accession>A0A1Y3CEF4</accession>
<gene>
    <name evidence="6" type="ORF">B9T28_11055</name>
</gene>
<dbReference type="Gene3D" id="3.40.190.10">
    <property type="entry name" value="Periplasmic binding protein-like II"/>
    <property type="match status" value="2"/>
</dbReference>
<evidence type="ECO:0000256" key="1">
    <source>
        <dbReference type="ARBA" id="ARBA00009437"/>
    </source>
</evidence>
<organism evidence="6 7">
    <name type="scientific">Acinetobacter silvestris</name>
    <dbReference type="NCBI Taxonomy" id="1977882"/>
    <lineage>
        <taxon>Bacteria</taxon>
        <taxon>Pseudomonadati</taxon>
        <taxon>Pseudomonadota</taxon>
        <taxon>Gammaproteobacteria</taxon>
        <taxon>Moraxellales</taxon>
        <taxon>Moraxellaceae</taxon>
        <taxon>Acinetobacter</taxon>
    </lineage>
</organism>
<sequence>MPTLKQFNYLIKIIEDGSFTAAFEKLFIVQFALSRQIKLLEEEIDFQIFDRTKKRIKLTSAGEVFYQKIKNNLYNMAEIIEFSQNIAKGADQIIKIAHSSSIVMNMDKIEALKSVSSTYQVNFEINTLSFEQQVMALLKGEIDIGFIRPPVLHTLDELNAVTIYTQPLYLACHKQHPHFGHAKAVQIRDLREEEFVSTPHATRGGLSYLVSNLCLTQGFLPKKAQIQSRKASQLQLVAAHLGICIVPEEFHSILPEQAQLLPLENGGVLSEVVMLWSKEKEQRVQDCAAALADYFNVQILM</sequence>
<evidence type="ECO:0000313" key="7">
    <source>
        <dbReference type="Proteomes" id="UP000242765"/>
    </source>
</evidence>
<dbReference type="STRING" id="1977882.B9T28_11055"/>
<dbReference type="InterPro" id="IPR005119">
    <property type="entry name" value="LysR_subst-bd"/>
</dbReference>
<dbReference type="CDD" id="cd08414">
    <property type="entry name" value="PBP2_LTTR_aromatics_like"/>
    <property type="match status" value="1"/>
</dbReference>
<dbReference type="InterPro" id="IPR000847">
    <property type="entry name" value="LysR_HTH_N"/>
</dbReference>
<evidence type="ECO:0000313" key="6">
    <source>
        <dbReference type="EMBL" id="OTG64736.1"/>
    </source>
</evidence>
<evidence type="ECO:0000256" key="3">
    <source>
        <dbReference type="ARBA" id="ARBA00023125"/>
    </source>
</evidence>
<dbReference type="EMBL" id="NEGB01000006">
    <property type="protein sequence ID" value="OTG64736.1"/>
    <property type="molecule type" value="Genomic_DNA"/>
</dbReference>
<dbReference type="Pfam" id="PF03466">
    <property type="entry name" value="LysR_substrate"/>
    <property type="match status" value="1"/>
</dbReference>
<keyword evidence="3" id="KW-0238">DNA-binding</keyword>
<name>A0A1Y3CEF4_9GAMM</name>
<dbReference type="PANTHER" id="PTHR30346:SF17">
    <property type="entry name" value="LYSR FAMILY TRANSCRIPTIONAL REGULATOR"/>
    <property type="match status" value="1"/>
</dbReference>
<dbReference type="GO" id="GO:0003700">
    <property type="term" value="F:DNA-binding transcription factor activity"/>
    <property type="evidence" value="ECO:0007669"/>
    <property type="project" value="InterPro"/>
</dbReference>
<dbReference type="PRINTS" id="PR00039">
    <property type="entry name" value="HTHLYSR"/>
</dbReference>
<dbReference type="GO" id="GO:0003677">
    <property type="term" value="F:DNA binding"/>
    <property type="evidence" value="ECO:0007669"/>
    <property type="project" value="UniProtKB-KW"/>
</dbReference>
<dbReference type="InterPro" id="IPR036388">
    <property type="entry name" value="WH-like_DNA-bd_sf"/>
</dbReference>
<evidence type="ECO:0000256" key="4">
    <source>
        <dbReference type="ARBA" id="ARBA00023163"/>
    </source>
</evidence>
<dbReference type="Pfam" id="PF00126">
    <property type="entry name" value="HTH_1"/>
    <property type="match status" value="1"/>
</dbReference>
<dbReference type="AlphaFoldDB" id="A0A1Y3CEF4"/>
<evidence type="ECO:0000259" key="5">
    <source>
        <dbReference type="PROSITE" id="PS50931"/>
    </source>
</evidence>